<dbReference type="PANTHER" id="PTHR31649:SF1">
    <property type="entry name" value="FARNESOIC ACID O-METHYL TRANSFERASE DOMAIN-CONTAINING PROTEIN"/>
    <property type="match status" value="1"/>
</dbReference>
<organism evidence="1 2">
    <name type="scientific">Apolygus lucorum</name>
    <name type="common">Small green plant bug</name>
    <name type="synonym">Lygocoris lucorum</name>
    <dbReference type="NCBI Taxonomy" id="248454"/>
    <lineage>
        <taxon>Eukaryota</taxon>
        <taxon>Metazoa</taxon>
        <taxon>Ecdysozoa</taxon>
        <taxon>Arthropoda</taxon>
        <taxon>Hexapoda</taxon>
        <taxon>Insecta</taxon>
        <taxon>Pterygota</taxon>
        <taxon>Neoptera</taxon>
        <taxon>Paraneoptera</taxon>
        <taxon>Hemiptera</taxon>
        <taxon>Heteroptera</taxon>
        <taxon>Panheteroptera</taxon>
        <taxon>Cimicomorpha</taxon>
        <taxon>Miridae</taxon>
        <taxon>Mirini</taxon>
        <taxon>Apolygus</taxon>
    </lineage>
</organism>
<reference evidence="1" key="1">
    <citation type="journal article" date="2021" name="Mol. Ecol. Resour.">
        <title>Apolygus lucorum genome provides insights into omnivorousness and mesophyll feeding.</title>
        <authorList>
            <person name="Liu Y."/>
            <person name="Liu H."/>
            <person name="Wang H."/>
            <person name="Huang T."/>
            <person name="Liu B."/>
            <person name="Yang B."/>
            <person name="Yin L."/>
            <person name="Li B."/>
            <person name="Zhang Y."/>
            <person name="Zhang S."/>
            <person name="Jiang F."/>
            <person name="Zhang X."/>
            <person name="Ren Y."/>
            <person name="Wang B."/>
            <person name="Wang S."/>
            <person name="Lu Y."/>
            <person name="Wu K."/>
            <person name="Fan W."/>
            <person name="Wang G."/>
        </authorList>
    </citation>
    <scope>NUCLEOTIDE SEQUENCE</scope>
    <source>
        <strain evidence="1">12Hb</strain>
    </source>
</reference>
<dbReference type="SMART" id="SM00696">
    <property type="entry name" value="DM9"/>
    <property type="match status" value="4"/>
</dbReference>
<gene>
    <name evidence="1" type="ORF">GE061_004386</name>
</gene>
<accession>A0A6A4IYM2</accession>
<evidence type="ECO:0000313" key="1">
    <source>
        <dbReference type="EMBL" id="KAF6201990.1"/>
    </source>
</evidence>
<sequence length="407" mass="45710">MTSPASLWLFLALMFFASENVYVSSEKEPPGGLTVDYKLLEKETRTLLCERQQDLKLTLNSTHFLDAFGKYLVEIADKLSNTTKLGMDNDCSIKGLLFPRGAPNYKWVKGSGQTLPNYAVNAGAYGDYIGRLKHGEDILPAIVHSFDGNAKAFAPGINLIKKNEFEVLSSDGISWEPTNSKKPIPGNAFVVGRIKEDNRRLYMGRSIAVPVSHGKVETGDRLLKVGYANKEWTFSDYEILVKNSSHSQYRWVKSKDVNGIVPQDAVLGGYDIPSGYELYVGRSWHDNNLLPSKIAPYREQHDAHITLGGIEIWIHNFEYLITNDVSWVPMNSKDNIPSKALQAGHTSSNEPLYVGRVKTPLWDEQRVGTVDPIDGCLHIPYRESREIRICNNFEIMVNKCMKSADTF</sequence>
<dbReference type="Pfam" id="PF11901">
    <property type="entry name" value="DM9"/>
    <property type="match status" value="2"/>
</dbReference>
<dbReference type="AlphaFoldDB" id="A0A6A4IYM2"/>
<dbReference type="EMBL" id="WIXP02000012">
    <property type="protein sequence ID" value="KAF6201990.1"/>
    <property type="molecule type" value="Genomic_DNA"/>
</dbReference>
<name>A0A6A4IYM2_APOLU</name>
<comment type="caution">
    <text evidence="1">The sequence shown here is derived from an EMBL/GenBank/DDBJ whole genome shotgun (WGS) entry which is preliminary data.</text>
</comment>
<evidence type="ECO:0000313" key="2">
    <source>
        <dbReference type="Proteomes" id="UP000466442"/>
    </source>
</evidence>
<dbReference type="PANTHER" id="PTHR31649">
    <property type="entry name" value="AGAP009604-PA"/>
    <property type="match status" value="1"/>
</dbReference>
<protein>
    <submittedName>
        <fullName evidence="1">Uncharacterized protein</fullName>
    </submittedName>
</protein>
<dbReference type="InterPro" id="IPR006616">
    <property type="entry name" value="DM9_repeat"/>
</dbReference>
<dbReference type="Proteomes" id="UP000466442">
    <property type="component" value="Linkage Group LG12"/>
</dbReference>
<dbReference type="OrthoDB" id="1925699at2759"/>
<proteinExistence type="predicted"/>
<keyword evidence="2" id="KW-1185">Reference proteome</keyword>